<feature type="domain" description="GPI inositol-deacylase PGAP1-like alpha/beta" evidence="1">
    <location>
        <begin position="301"/>
        <end position="347"/>
    </location>
</feature>
<dbReference type="Gene3D" id="3.40.50.1820">
    <property type="entry name" value="alpha/beta hydrolase"/>
    <property type="match status" value="1"/>
</dbReference>
<evidence type="ECO:0000259" key="1">
    <source>
        <dbReference type="Pfam" id="PF07819"/>
    </source>
</evidence>
<keyword evidence="2" id="KW-0378">Hydrolase</keyword>
<dbReference type="Pfam" id="PF07819">
    <property type="entry name" value="PGAP1"/>
    <property type="match status" value="1"/>
</dbReference>
<evidence type="ECO:0000313" key="2">
    <source>
        <dbReference type="EMBL" id="HGL16954.1"/>
    </source>
</evidence>
<dbReference type="InterPro" id="IPR029058">
    <property type="entry name" value="AB_hydrolase_fold"/>
</dbReference>
<dbReference type="AlphaFoldDB" id="A0A7V3ZWM3"/>
<name>A0A7V3ZWM3_UNCW3</name>
<dbReference type="PANTHER" id="PTHR37946">
    <property type="entry name" value="SLL1969 PROTEIN"/>
    <property type="match status" value="1"/>
</dbReference>
<proteinExistence type="predicted"/>
<gene>
    <name evidence="2" type="ORF">ENU66_01240</name>
</gene>
<reference evidence="2" key="1">
    <citation type="journal article" date="2020" name="mSystems">
        <title>Genome- and Community-Level Interaction Insights into Carbon Utilization and Element Cycling Functions of Hydrothermarchaeota in Hydrothermal Sediment.</title>
        <authorList>
            <person name="Zhou Z."/>
            <person name="Liu Y."/>
            <person name="Xu W."/>
            <person name="Pan J."/>
            <person name="Luo Z.H."/>
            <person name="Li M."/>
        </authorList>
    </citation>
    <scope>NUCLEOTIDE SEQUENCE [LARGE SCALE GENOMIC DNA]</scope>
    <source>
        <strain evidence="2">SpSt-69</strain>
    </source>
</reference>
<accession>A0A7V3ZWM3</accession>
<comment type="caution">
    <text evidence="2">The sequence shown here is derived from an EMBL/GenBank/DDBJ whole genome shotgun (WGS) entry which is preliminary data.</text>
</comment>
<dbReference type="InterPro" id="IPR012908">
    <property type="entry name" value="PGAP1-ab_dom-like"/>
</dbReference>
<dbReference type="SUPFAM" id="SSF53474">
    <property type="entry name" value="alpha/beta-Hydrolases"/>
    <property type="match status" value="1"/>
</dbReference>
<dbReference type="PANTHER" id="PTHR37946:SF1">
    <property type="entry name" value="SLL1969 PROTEIN"/>
    <property type="match status" value="1"/>
</dbReference>
<sequence>MSEKMTNLRAPLWGPFFLKPRGGIMKFVKIITPFFIGLLLVFSSCQKVEVEEPVANVTSTYNVYDTGEVVVKMPVAVKEGEVSVEKFEKDIINTKVINGEQASPAYTVIIPVYAYEQIKKGDDIEIGLKVKDFADGYDFFYVVFNGNFEFPWIAKAIKNEKEDIVYFKISGMLLKEYLKNQKFDKLVISFNLLRNPDYRKKAFESRFYLLKYKNGVFTMTQNITPPPSGQKPVIIIHGWQLPSWSEDYESYVKGVSQEIVKYLTSMGLEGKYEFYGFAYDPDYDIYYYSAPALAQYISRYFGSTDSIILVGHSMGGIVARVYNKYYRNKPVKSIITLGAPHHGTPFANLIFGGYVVPFIVPINHWLKWDNLYWTWAMYIHFYLFNGNPYLDALNYNYPNWSRLYAFSGYSISSSHPFYYVTGDGLLRFMGFGDNDGLIPLSSARADNYSPVKLYFYDTDHSELTYKSTVLNAIYNVLK</sequence>
<protein>
    <submittedName>
        <fullName evidence="2">Alpha/beta hydrolase</fullName>
    </submittedName>
</protein>
<dbReference type="EMBL" id="DTDJ01000012">
    <property type="protein sequence ID" value="HGL16954.1"/>
    <property type="molecule type" value="Genomic_DNA"/>
</dbReference>
<dbReference type="GO" id="GO:0016788">
    <property type="term" value="F:hydrolase activity, acting on ester bonds"/>
    <property type="evidence" value="ECO:0007669"/>
    <property type="project" value="InterPro"/>
</dbReference>
<organism evidence="2">
    <name type="scientific">candidate division WOR-3 bacterium</name>
    <dbReference type="NCBI Taxonomy" id="2052148"/>
    <lineage>
        <taxon>Bacteria</taxon>
        <taxon>Bacteria division WOR-3</taxon>
    </lineage>
</organism>